<name>A0A846XTT6_9NOCA</name>
<proteinExistence type="inferred from homology"/>
<dbReference type="PRINTS" id="PR00081">
    <property type="entry name" value="GDHRDH"/>
</dbReference>
<dbReference type="PANTHER" id="PTHR42760:SF40">
    <property type="entry name" value="3-OXOACYL-[ACYL-CARRIER-PROTEIN] REDUCTASE, CHLOROPLASTIC"/>
    <property type="match status" value="1"/>
</dbReference>
<protein>
    <submittedName>
        <fullName evidence="2">SDR family oxidoreductase</fullName>
    </submittedName>
</protein>
<dbReference type="InterPro" id="IPR020904">
    <property type="entry name" value="Sc_DH/Rdtase_CS"/>
</dbReference>
<dbReference type="Proteomes" id="UP000565711">
    <property type="component" value="Unassembled WGS sequence"/>
</dbReference>
<dbReference type="InterPro" id="IPR036291">
    <property type="entry name" value="NAD(P)-bd_dom_sf"/>
</dbReference>
<dbReference type="InterPro" id="IPR002347">
    <property type="entry name" value="SDR_fam"/>
</dbReference>
<evidence type="ECO:0000313" key="3">
    <source>
        <dbReference type="Proteomes" id="UP000565711"/>
    </source>
</evidence>
<dbReference type="PANTHER" id="PTHR42760">
    <property type="entry name" value="SHORT-CHAIN DEHYDROGENASES/REDUCTASES FAMILY MEMBER"/>
    <property type="match status" value="1"/>
</dbReference>
<gene>
    <name evidence="2" type="ORF">HGA08_09855</name>
</gene>
<dbReference type="CDD" id="cd05233">
    <property type="entry name" value="SDR_c"/>
    <property type="match status" value="1"/>
</dbReference>
<dbReference type="EMBL" id="JAAXOP010000004">
    <property type="protein sequence ID" value="NKY50513.1"/>
    <property type="molecule type" value="Genomic_DNA"/>
</dbReference>
<organism evidence="2 3">
    <name type="scientific">Nocardia vermiculata</name>
    <dbReference type="NCBI Taxonomy" id="257274"/>
    <lineage>
        <taxon>Bacteria</taxon>
        <taxon>Bacillati</taxon>
        <taxon>Actinomycetota</taxon>
        <taxon>Actinomycetes</taxon>
        <taxon>Mycobacteriales</taxon>
        <taxon>Nocardiaceae</taxon>
        <taxon>Nocardia</taxon>
    </lineage>
</organism>
<dbReference type="PROSITE" id="PS00061">
    <property type="entry name" value="ADH_SHORT"/>
    <property type="match status" value="1"/>
</dbReference>
<evidence type="ECO:0000256" key="1">
    <source>
        <dbReference type="ARBA" id="ARBA00006484"/>
    </source>
</evidence>
<evidence type="ECO:0000313" key="2">
    <source>
        <dbReference type="EMBL" id="NKY50513.1"/>
    </source>
</evidence>
<dbReference type="GO" id="GO:0016616">
    <property type="term" value="F:oxidoreductase activity, acting on the CH-OH group of donors, NAD or NADP as acceptor"/>
    <property type="evidence" value="ECO:0007669"/>
    <property type="project" value="TreeGrafter"/>
</dbReference>
<comment type="similarity">
    <text evidence="1">Belongs to the short-chain dehydrogenases/reductases (SDR) family.</text>
</comment>
<dbReference type="Gene3D" id="3.40.50.720">
    <property type="entry name" value="NAD(P)-binding Rossmann-like Domain"/>
    <property type="match status" value="1"/>
</dbReference>
<keyword evidence="3" id="KW-1185">Reference proteome</keyword>
<reference evidence="2 3" key="1">
    <citation type="submission" date="2020-04" db="EMBL/GenBank/DDBJ databases">
        <title>MicrobeNet Type strains.</title>
        <authorList>
            <person name="Nicholson A.C."/>
        </authorList>
    </citation>
    <scope>NUCLEOTIDE SEQUENCE [LARGE SCALE GENOMIC DNA]</scope>
    <source>
        <strain evidence="2 3">JCM 12354</strain>
    </source>
</reference>
<dbReference type="RefSeq" id="WP_067871720.1">
    <property type="nucleotide sequence ID" value="NZ_JAAXOP010000004.1"/>
</dbReference>
<accession>A0A846XTT6</accession>
<sequence>MTPTTAADFGFDDTDVLLVTGAGSGIGRAMTLAALGMGLRVSGWDLNQETLGETERLAASDRFLPVCADVSDAAAVAEGFARTRSTMGPVRYLANNAGPASSSPLDFEDALRVCVGSVRLMTTTWSADPALPEGAAMVVTSSVAGNVVGTASDWYSAAKAALAGYMRHLASSQPVRFRSNAVAPGMTATPRLDGFAESAIGERILGRMPMQRMATPEEIALPALFLLSPLASYVHGAFLPIDGGWTVAQ</sequence>
<dbReference type="AlphaFoldDB" id="A0A846XTT6"/>
<dbReference type="SUPFAM" id="SSF51735">
    <property type="entry name" value="NAD(P)-binding Rossmann-fold domains"/>
    <property type="match status" value="1"/>
</dbReference>
<comment type="caution">
    <text evidence="2">The sequence shown here is derived from an EMBL/GenBank/DDBJ whole genome shotgun (WGS) entry which is preliminary data.</text>
</comment>
<dbReference type="Pfam" id="PF13561">
    <property type="entry name" value="adh_short_C2"/>
    <property type="match status" value="1"/>
</dbReference>
<dbReference type="GO" id="GO:0030497">
    <property type="term" value="P:fatty acid elongation"/>
    <property type="evidence" value="ECO:0007669"/>
    <property type="project" value="TreeGrafter"/>
</dbReference>